<dbReference type="Proteomes" id="UP000516424">
    <property type="component" value="Chromosome"/>
</dbReference>
<organism evidence="1 2">
    <name type="scientific">Acetobacter aceti NBRC 14818</name>
    <dbReference type="NCBI Taxonomy" id="887700"/>
    <lineage>
        <taxon>Bacteria</taxon>
        <taxon>Pseudomonadati</taxon>
        <taxon>Pseudomonadota</taxon>
        <taxon>Alphaproteobacteria</taxon>
        <taxon>Acetobacterales</taxon>
        <taxon>Acetobacteraceae</taxon>
        <taxon>Acetobacter</taxon>
        <taxon>Acetobacter subgen. Acetobacter</taxon>
    </lineage>
</organism>
<name>A0AB33IHP1_ACEAC</name>
<gene>
    <name evidence="1" type="ORF">EMQ_1942</name>
</gene>
<reference evidence="1 2" key="1">
    <citation type="journal article" date="2011" name="Microbiology">
        <title>Transcriptome response to different carbon sources in Acetobacter aceti.</title>
        <authorList>
            <person name="Sakurai K."/>
            <person name="Arai H."/>
            <person name="Ishii M."/>
            <person name="Igarashi Y."/>
        </authorList>
    </citation>
    <scope>NUCLEOTIDE SEQUENCE [LARGE SCALE GENOMIC DNA]</scope>
    <source>
        <strain evidence="1 2">NBRC 14818</strain>
    </source>
</reference>
<dbReference type="Pfam" id="PF11000">
    <property type="entry name" value="DUF2840"/>
    <property type="match status" value="1"/>
</dbReference>
<keyword evidence="2" id="KW-1185">Reference proteome</keyword>
<evidence type="ECO:0000313" key="2">
    <source>
        <dbReference type="Proteomes" id="UP000516424"/>
    </source>
</evidence>
<protein>
    <submittedName>
        <fullName evidence="1">Uncharacterized protein</fullName>
    </submittedName>
</protein>
<dbReference type="EMBL" id="AP023410">
    <property type="protein sequence ID" value="BCK76336.1"/>
    <property type="molecule type" value="Genomic_DNA"/>
</dbReference>
<sequence>MPFVRPGGEILLRVAGKPKVKQVLRHIDGVEEAGIGLRGCARSLAAACQQQAELK</sequence>
<dbReference type="InterPro" id="IPR021263">
    <property type="entry name" value="DUF2840"/>
</dbReference>
<dbReference type="AlphaFoldDB" id="A0AB33IHP1"/>
<proteinExistence type="predicted"/>
<evidence type="ECO:0000313" key="1">
    <source>
        <dbReference type="EMBL" id="BCK76336.1"/>
    </source>
</evidence>
<accession>A0AB33IHP1</accession>